<sequence length="333" mass="36422">MSGQLKITLRQPPNVDFVIGFPGIPGHQERPHAAVKGSVELRVGQGSPVKAKWIRVELRKIEILPGGGQTNTYSDVVGSGSFNLWTAKDEWEVVSTRDLPFQIKIPEDVPPSVALENGSGIKYELVASVCYRAKKGLFRRVTAPVMSASSPIVIDKHELHSTWPAYSQKDSRQVNKDGFTLVVERGNTCYGPGDTVLLRVTLKSSTPPVTIRSYEMALRETAVYRTGEAPKTANGPQIRSSFVGSEKLSVNVLLKSVVTATHIEVVYGIAVRATLDDGRDLVIDNIPVMMSNWSRAVSNETVKRIGWAPILSHAVAALVELRFNHNVSSGRTQ</sequence>
<dbReference type="GO" id="GO:0000917">
    <property type="term" value="P:division septum assembly"/>
    <property type="evidence" value="ECO:0007669"/>
    <property type="project" value="TreeGrafter"/>
</dbReference>
<dbReference type="PANTHER" id="PTHR36419:SF1">
    <property type="entry name" value="RHO1 GEF LOCALIZING PROTEIN 1"/>
    <property type="match status" value="1"/>
</dbReference>
<comment type="caution">
    <text evidence="1">The sequence shown here is derived from an EMBL/GenBank/DDBJ whole genome shotgun (WGS) entry which is preliminary data.</text>
</comment>
<dbReference type="AlphaFoldDB" id="A0A9P6AHD5"/>
<dbReference type="OrthoDB" id="4001642at2759"/>
<dbReference type="PANTHER" id="PTHR36419">
    <property type="entry name" value="ARRESTIN FAMILY PROTEIN 1"/>
    <property type="match status" value="1"/>
</dbReference>
<accession>A0A9P6AHD5</accession>
<proteinExistence type="predicted"/>
<name>A0A9P6AHD5_9AGAM</name>
<gene>
    <name evidence="1" type="ORF">BS47DRAFT_489941</name>
</gene>
<reference evidence="1" key="1">
    <citation type="journal article" date="2020" name="Nat. Commun.">
        <title>Large-scale genome sequencing of mycorrhizal fungi provides insights into the early evolution of symbiotic traits.</title>
        <authorList>
            <person name="Miyauchi S."/>
            <person name="Kiss E."/>
            <person name="Kuo A."/>
            <person name="Drula E."/>
            <person name="Kohler A."/>
            <person name="Sanchez-Garcia M."/>
            <person name="Morin E."/>
            <person name="Andreopoulos B."/>
            <person name="Barry K.W."/>
            <person name="Bonito G."/>
            <person name="Buee M."/>
            <person name="Carver A."/>
            <person name="Chen C."/>
            <person name="Cichocki N."/>
            <person name="Clum A."/>
            <person name="Culley D."/>
            <person name="Crous P.W."/>
            <person name="Fauchery L."/>
            <person name="Girlanda M."/>
            <person name="Hayes R.D."/>
            <person name="Keri Z."/>
            <person name="LaButti K."/>
            <person name="Lipzen A."/>
            <person name="Lombard V."/>
            <person name="Magnuson J."/>
            <person name="Maillard F."/>
            <person name="Murat C."/>
            <person name="Nolan M."/>
            <person name="Ohm R.A."/>
            <person name="Pangilinan J."/>
            <person name="Pereira M.F."/>
            <person name="Perotto S."/>
            <person name="Peter M."/>
            <person name="Pfister S."/>
            <person name="Riley R."/>
            <person name="Sitrit Y."/>
            <person name="Stielow J.B."/>
            <person name="Szollosi G."/>
            <person name="Zifcakova L."/>
            <person name="Stursova M."/>
            <person name="Spatafora J.W."/>
            <person name="Tedersoo L."/>
            <person name="Vaario L.M."/>
            <person name="Yamada A."/>
            <person name="Yan M."/>
            <person name="Wang P."/>
            <person name="Xu J."/>
            <person name="Bruns T."/>
            <person name="Baldrian P."/>
            <person name="Vilgalys R."/>
            <person name="Dunand C."/>
            <person name="Henrissat B."/>
            <person name="Grigoriev I.V."/>
            <person name="Hibbett D."/>
            <person name="Nagy L.G."/>
            <person name="Martin F.M."/>
        </authorList>
    </citation>
    <scope>NUCLEOTIDE SEQUENCE</scope>
    <source>
        <strain evidence="1">UP504</strain>
    </source>
</reference>
<dbReference type="EMBL" id="MU129134">
    <property type="protein sequence ID" value="KAF9505865.1"/>
    <property type="molecule type" value="Genomic_DNA"/>
</dbReference>
<dbReference type="InterPro" id="IPR053060">
    <property type="entry name" value="Cytokinesis_Signaling_Reg"/>
</dbReference>
<evidence type="ECO:0000313" key="1">
    <source>
        <dbReference type="EMBL" id="KAF9505865.1"/>
    </source>
</evidence>
<evidence type="ECO:0000313" key="2">
    <source>
        <dbReference type="Proteomes" id="UP000886523"/>
    </source>
</evidence>
<dbReference type="Proteomes" id="UP000886523">
    <property type="component" value="Unassembled WGS sequence"/>
</dbReference>
<protein>
    <recommendedName>
        <fullName evidence="3">Arrestin C-terminal-like domain-containing protein</fullName>
    </recommendedName>
</protein>
<keyword evidence="2" id="KW-1185">Reference proteome</keyword>
<evidence type="ECO:0008006" key="3">
    <source>
        <dbReference type="Google" id="ProtNLM"/>
    </source>
</evidence>
<organism evidence="1 2">
    <name type="scientific">Hydnum rufescens UP504</name>
    <dbReference type="NCBI Taxonomy" id="1448309"/>
    <lineage>
        <taxon>Eukaryota</taxon>
        <taxon>Fungi</taxon>
        <taxon>Dikarya</taxon>
        <taxon>Basidiomycota</taxon>
        <taxon>Agaricomycotina</taxon>
        <taxon>Agaricomycetes</taxon>
        <taxon>Cantharellales</taxon>
        <taxon>Hydnaceae</taxon>
        <taxon>Hydnum</taxon>
    </lineage>
</organism>
<dbReference type="GO" id="GO:0000935">
    <property type="term" value="C:division septum"/>
    <property type="evidence" value="ECO:0007669"/>
    <property type="project" value="TreeGrafter"/>
</dbReference>